<feature type="region of interest" description="Disordered" evidence="3">
    <location>
        <begin position="35"/>
        <end position="60"/>
    </location>
</feature>
<evidence type="ECO:0000313" key="7">
    <source>
        <dbReference type="Proteomes" id="UP000799437"/>
    </source>
</evidence>
<dbReference type="OrthoDB" id="2108802at2759"/>
<dbReference type="Proteomes" id="UP000799437">
    <property type="component" value="Unassembled WGS sequence"/>
</dbReference>
<reference evidence="6" key="1">
    <citation type="journal article" date="2020" name="Stud. Mycol.">
        <title>101 Dothideomycetes genomes: a test case for predicting lifestyles and emergence of pathogens.</title>
        <authorList>
            <person name="Haridas S."/>
            <person name="Albert R."/>
            <person name="Binder M."/>
            <person name="Bloem J."/>
            <person name="Labutti K."/>
            <person name="Salamov A."/>
            <person name="Andreopoulos B."/>
            <person name="Baker S."/>
            <person name="Barry K."/>
            <person name="Bills G."/>
            <person name="Bluhm B."/>
            <person name="Cannon C."/>
            <person name="Castanera R."/>
            <person name="Culley D."/>
            <person name="Daum C."/>
            <person name="Ezra D."/>
            <person name="Gonzalez J."/>
            <person name="Henrissat B."/>
            <person name="Kuo A."/>
            <person name="Liang C."/>
            <person name="Lipzen A."/>
            <person name="Lutzoni F."/>
            <person name="Magnuson J."/>
            <person name="Mondo S."/>
            <person name="Nolan M."/>
            <person name="Ohm R."/>
            <person name="Pangilinan J."/>
            <person name="Park H.-J."/>
            <person name="Ramirez L."/>
            <person name="Alfaro M."/>
            <person name="Sun H."/>
            <person name="Tritt A."/>
            <person name="Yoshinaga Y."/>
            <person name="Zwiers L.-H."/>
            <person name="Turgeon B."/>
            <person name="Goodwin S."/>
            <person name="Spatafora J."/>
            <person name="Crous P."/>
            <person name="Grigoriev I."/>
        </authorList>
    </citation>
    <scope>NUCLEOTIDE SEQUENCE</scope>
    <source>
        <strain evidence="6">CBS 121739</strain>
    </source>
</reference>
<protein>
    <recommendedName>
        <fullName evidence="2">alpha-galactosidase</fullName>
        <ecNumber evidence="2">3.2.1.22</ecNumber>
    </recommendedName>
</protein>
<evidence type="ECO:0000256" key="1">
    <source>
        <dbReference type="ARBA" id="ARBA00001255"/>
    </source>
</evidence>
<keyword evidence="7" id="KW-1185">Reference proteome</keyword>
<feature type="chain" id="PRO_5025584000" description="alpha-galactosidase" evidence="4">
    <location>
        <begin position="24"/>
        <end position="325"/>
    </location>
</feature>
<dbReference type="Pfam" id="PF03537">
    <property type="entry name" value="Glyco_hydro_114"/>
    <property type="match status" value="1"/>
</dbReference>
<dbReference type="InterPro" id="IPR013785">
    <property type="entry name" value="Aldolase_TIM"/>
</dbReference>
<evidence type="ECO:0000256" key="4">
    <source>
        <dbReference type="SAM" id="SignalP"/>
    </source>
</evidence>
<evidence type="ECO:0000256" key="2">
    <source>
        <dbReference type="ARBA" id="ARBA00012755"/>
    </source>
</evidence>
<dbReference type="EC" id="3.2.1.22" evidence="2"/>
<gene>
    <name evidence="6" type="ORF">EJ05DRAFT_438107</name>
</gene>
<organism evidence="6 7">
    <name type="scientific">Pseudovirgaria hyperparasitica</name>
    <dbReference type="NCBI Taxonomy" id="470096"/>
    <lineage>
        <taxon>Eukaryota</taxon>
        <taxon>Fungi</taxon>
        <taxon>Dikarya</taxon>
        <taxon>Ascomycota</taxon>
        <taxon>Pezizomycotina</taxon>
        <taxon>Dothideomycetes</taxon>
        <taxon>Dothideomycetes incertae sedis</taxon>
        <taxon>Acrospermales</taxon>
        <taxon>Acrospermaceae</taxon>
        <taxon>Pseudovirgaria</taxon>
    </lineage>
</organism>
<evidence type="ECO:0000256" key="3">
    <source>
        <dbReference type="SAM" id="MobiDB-lite"/>
    </source>
</evidence>
<dbReference type="AlphaFoldDB" id="A0A6A6W7E8"/>
<dbReference type="GeneID" id="54482872"/>
<evidence type="ECO:0000259" key="5">
    <source>
        <dbReference type="Pfam" id="PF03537"/>
    </source>
</evidence>
<dbReference type="Gene3D" id="3.20.20.70">
    <property type="entry name" value="Aldolase class I"/>
    <property type="match status" value="1"/>
</dbReference>
<feature type="domain" description="Glycoside-hydrolase family GH114 TIM-barrel" evidence="5">
    <location>
        <begin position="69"/>
        <end position="304"/>
    </location>
</feature>
<feature type="signal peptide" evidence="4">
    <location>
        <begin position="1"/>
        <end position="23"/>
    </location>
</feature>
<dbReference type="InterPro" id="IPR004352">
    <property type="entry name" value="GH114_TIM-barrel"/>
</dbReference>
<accession>A0A6A6W7E8</accession>
<comment type="catalytic activity">
    <reaction evidence="1">
        <text>Hydrolysis of terminal, non-reducing alpha-D-galactose residues in alpha-D-galactosides, including galactose oligosaccharides, galactomannans and galactolipids.</text>
        <dbReference type="EC" id="3.2.1.22"/>
    </reaction>
</comment>
<dbReference type="GO" id="GO:0004557">
    <property type="term" value="F:alpha-galactosidase activity"/>
    <property type="evidence" value="ECO:0007669"/>
    <property type="project" value="UniProtKB-EC"/>
</dbReference>
<dbReference type="SUPFAM" id="SSF51445">
    <property type="entry name" value="(Trans)glycosidases"/>
    <property type="match status" value="1"/>
</dbReference>
<sequence length="325" mass="35011">MSKRTKILLAALIAVIIIGLAVGLGVGLTVGGGNDDGDGNSGDDSGPTGPAATSGPRPTGVWQPAVNASWQIILQAPIELSSDATSVTPDVEIYDIDLFTNDQEVFDTLRRLGKKIICYFSAGSYEPGRPDSGNFADSDKGKELDGWPGEHWLNLSSENVRNIMQKRIQLAHDKGCDAIDPDNVDGYNNDNGLDLTPDDSVAFMEYLSSVSLPLNLSMGLKNAGDIIDHVLNITHFSVNEQCVQYAECEQFSAYINDTKPVFHIEYPDDVTSLSTDKRNGYCEDQGDAAYSNNFSTVLKNMNLDGYVDYCSGMSATTPLNTTGLS</sequence>
<dbReference type="RefSeq" id="XP_033601269.1">
    <property type="nucleotide sequence ID" value="XM_033741818.1"/>
</dbReference>
<evidence type="ECO:0000313" key="6">
    <source>
        <dbReference type="EMBL" id="KAF2758818.1"/>
    </source>
</evidence>
<dbReference type="PANTHER" id="PTHR35273:SF2">
    <property type="entry name" value="ALPHA-GALACTOSIDASE"/>
    <property type="match status" value="1"/>
</dbReference>
<proteinExistence type="predicted"/>
<name>A0A6A6W7E8_9PEZI</name>
<dbReference type="InterPro" id="IPR017853">
    <property type="entry name" value="GH"/>
</dbReference>
<dbReference type="EMBL" id="ML996571">
    <property type="protein sequence ID" value="KAF2758818.1"/>
    <property type="molecule type" value="Genomic_DNA"/>
</dbReference>
<keyword evidence="4" id="KW-0732">Signal</keyword>
<dbReference type="PANTHER" id="PTHR35273">
    <property type="entry name" value="ALPHA-1,4 POLYGALACTOSAMINIDASE, PUTATIVE (AFU_ORTHOLOGUE AFUA_3G07890)-RELATED"/>
    <property type="match status" value="1"/>
</dbReference>